<dbReference type="Gene3D" id="3.30.70.330">
    <property type="match status" value="1"/>
</dbReference>
<keyword evidence="1" id="KW-0694">RNA-binding</keyword>
<evidence type="ECO:0000256" key="1">
    <source>
        <dbReference type="PROSITE-ProRule" id="PRU00176"/>
    </source>
</evidence>
<dbReference type="PROSITE" id="PS50102">
    <property type="entry name" value="RRM"/>
    <property type="match status" value="1"/>
</dbReference>
<keyword evidence="4" id="KW-1185">Reference proteome</keyword>
<dbReference type="AlphaFoldDB" id="A0A9R1XWK4"/>
<sequence>MRESSDGWIQIQRRKTYGKEFEINGKDVTFYFQNFPSDWDETSLWQTFKRYGTVVDVYIAKKLNKHKLRFGFARFLRIQDIPSFEKRLNRICIGTQKIIVNLARFDRKEQVNTRNKMQDPCSRPENPRVNPQKRYKSFVDVVRGTEDEPTEKRIIDPSRSHLFNKGIPFLLRMVPLTLEMKRNLWRLKGVWISIFGDQLIFIDLQVEEGPMSEELIKSRQYAYHKIMEIESGRIEDLKQKSRTRWALEGDENSGFFHGLINKHQRLQRINGLKVNGFWINDPNQIKQVAIKHFSERFTEPIRARPKFISPKFKKLPPDMARFLEEPFTLDEIKSTVWSCGSDRAPGLDGFTFAMLKKHWDVVGSDFYFALKHFEATGFIDKGCNSSFISLIPNIQDPITISDFRPINLIGCLYKTISKMLAERLKKVVHLVVSPVQSAFIKKTFYT</sequence>
<dbReference type="PANTHER" id="PTHR46890:SF50">
    <property type="entry name" value="RNA-DIRECTED DNA POLYMERASE, EUKARYOTA, REVERSE TRANSCRIPTASE ZINC-BINDING DOMAIN PROTEIN-RELATED"/>
    <property type="match status" value="1"/>
</dbReference>
<dbReference type="InterPro" id="IPR012677">
    <property type="entry name" value="Nucleotide-bd_a/b_plait_sf"/>
</dbReference>
<evidence type="ECO:0000313" key="3">
    <source>
        <dbReference type="EMBL" id="KAJ0224764.1"/>
    </source>
</evidence>
<feature type="domain" description="RRM" evidence="2">
    <location>
        <begin position="28"/>
        <end position="105"/>
    </location>
</feature>
<comment type="caution">
    <text evidence="3">The sequence shown here is derived from an EMBL/GenBank/DDBJ whole genome shotgun (WGS) entry which is preliminary data.</text>
</comment>
<dbReference type="SMART" id="SM00360">
    <property type="entry name" value="RRM"/>
    <property type="match status" value="1"/>
</dbReference>
<dbReference type="SUPFAM" id="SSF54928">
    <property type="entry name" value="RNA-binding domain, RBD"/>
    <property type="match status" value="1"/>
</dbReference>
<reference evidence="3 4" key="1">
    <citation type="journal article" date="2017" name="Nat. Commun.">
        <title>Genome assembly with in vitro proximity ligation data and whole-genome triplication in lettuce.</title>
        <authorList>
            <person name="Reyes-Chin-Wo S."/>
            <person name="Wang Z."/>
            <person name="Yang X."/>
            <person name="Kozik A."/>
            <person name="Arikit S."/>
            <person name="Song C."/>
            <person name="Xia L."/>
            <person name="Froenicke L."/>
            <person name="Lavelle D.O."/>
            <person name="Truco M.J."/>
            <person name="Xia R."/>
            <person name="Zhu S."/>
            <person name="Xu C."/>
            <person name="Xu H."/>
            <person name="Xu X."/>
            <person name="Cox K."/>
            <person name="Korf I."/>
            <person name="Meyers B.C."/>
            <person name="Michelmore R.W."/>
        </authorList>
    </citation>
    <scope>NUCLEOTIDE SEQUENCE [LARGE SCALE GENOMIC DNA]</scope>
    <source>
        <strain evidence="4">cv. Salinas</strain>
        <tissue evidence="3">Seedlings</tissue>
    </source>
</reference>
<dbReference type="GO" id="GO:0003723">
    <property type="term" value="F:RNA binding"/>
    <property type="evidence" value="ECO:0007669"/>
    <property type="project" value="UniProtKB-UniRule"/>
</dbReference>
<dbReference type="PANTHER" id="PTHR46890">
    <property type="entry name" value="NON-LTR RETROLELEMENT REVERSE TRANSCRIPTASE-LIKE PROTEIN-RELATED"/>
    <property type="match status" value="1"/>
</dbReference>
<organism evidence="3 4">
    <name type="scientific">Lactuca sativa</name>
    <name type="common">Garden lettuce</name>
    <dbReference type="NCBI Taxonomy" id="4236"/>
    <lineage>
        <taxon>Eukaryota</taxon>
        <taxon>Viridiplantae</taxon>
        <taxon>Streptophyta</taxon>
        <taxon>Embryophyta</taxon>
        <taxon>Tracheophyta</taxon>
        <taxon>Spermatophyta</taxon>
        <taxon>Magnoliopsida</taxon>
        <taxon>eudicotyledons</taxon>
        <taxon>Gunneridae</taxon>
        <taxon>Pentapetalae</taxon>
        <taxon>asterids</taxon>
        <taxon>campanulids</taxon>
        <taxon>Asterales</taxon>
        <taxon>Asteraceae</taxon>
        <taxon>Cichorioideae</taxon>
        <taxon>Cichorieae</taxon>
        <taxon>Lactucinae</taxon>
        <taxon>Lactuca</taxon>
    </lineage>
</organism>
<dbReference type="EMBL" id="NBSK02000001">
    <property type="protein sequence ID" value="KAJ0224764.1"/>
    <property type="molecule type" value="Genomic_DNA"/>
</dbReference>
<name>A0A9R1XWK4_LACSA</name>
<evidence type="ECO:0000313" key="4">
    <source>
        <dbReference type="Proteomes" id="UP000235145"/>
    </source>
</evidence>
<protein>
    <recommendedName>
        <fullName evidence="2">RRM domain-containing protein</fullName>
    </recommendedName>
</protein>
<dbReference type="InterPro" id="IPR035979">
    <property type="entry name" value="RBD_domain_sf"/>
</dbReference>
<dbReference type="Pfam" id="PF00076">
    <property type="entry name" value="RRM_1"/>
    <property type="match status" value="1"/>
</dbReference>
<dbReference type="InterPro" id="IPR052343">
    <property type="entry name" value="Retrotransposon-Effector_Assoc"/>
</dbReference>
<gene>
    <name evidence="3" type="ORF">LSAT_V11C100039220</name>
</gene>
<dbReference type="CDD" id="cd00590">
    <property type="entry name" value="RRM_SF"/>
    <property type="match status" value="1"/>
</dbReference>
<evidence type="ECO:0000259" key="2">
    <source>
        <dbReference type="PROSITE" id="PS50102"/>
    </source>
</evidence>
<dbReference type="InterPro" id="IPR000504">
    <property type="entry name" value="RRM_dom"/>
</dbReference>
<proteinExistence type="predicted"/>
<accession>A0A9R1XWK4</accession>
<dbReference type="Proteomes" id="UP000235145">
    <property type="component" value="Unassembled WGS sequence"/>
</dbReference>